<evidence type="ECO:0000313" key="1">
    <source>
        <dbReference type="EMBL" id="GCE96091.1"/>
    </source>
</evidence>
<dbReference type="GeneID" id="301684930"/>
<dbReference type="Proteomes" id="UP000326169">
    <property type="component" value="Unassembled WGS sequence"/>
</dbReference>
<keyword evidence="2" id="KW-1185">Reference proteome</keyword>
<accession>A0A5M3TDD8</accession>
<organism evidence="1 2">
    <name type="scientific">Limnospira platensis NIES-46</name>
    <dbReference type="NCBI Taxonomy" id="1236695"/>
    <lineage>
        <taxon>Bacteria</taxon>
        <taxon>Bacillati</taxon>
        <taxon>Cyanobacteriota</taxon>
        <taxon>Cyanophyceae</taxon>
        <taxon>Oscillatoriophycideae</taxon>
        <taxon>Oscillatoriales</taxon>
        <taxon>Sirenicapillariaceae</taxon>
        <taxon>Limnospira</taxon>
    </lineage>
</organism>
<name>A0A5M3TDD8_LIMPL</name>
<sequence>MTQNNIDAITQTRFKTFKQMVDTTIYNATKQDAKDTLITIMNDCQTEYSLAVAKEQLLLKQLNYIKHLLTKIE</sequence>
<dbReference type="RefSeq" id="WP_006616005.1">
    <property type="nucleotide sequence ID" value="NZ_BIMW01000172.1"/>
</dbReference>
<comment type="caution">
    <text evidence="1">The sequence shown here is derived from an EMBL/GenBank/DDBJ whole genome shotgun (WGS) entry which is preliminary data.</text>
</comment>
<proteinExistence type="predicted"/>
<evidence type="ECO:0000313" key="2">
    <source>
        <dbReference type="Proteomes" id="UP000326169"/>
    </source>
</evidence>
<gene>
    <name evidence="1" type="ORF">NIES46_41580</name>
</gene>
<protein>
    <submittedName>
        <fullName evidence="1">Uncharacterized protein</fullName>
    </submittedName>
</protein>
<dbReference type="EMBL" id="BIMW01000172">
    <property type="protein sequence ID" value="GCE96091.1"/>
    <property type="molecule type" value="Genomic_DNA"/>
</dbReference>
<reference evidence="1 2" key="1">
    <citation type="journal article" date="2019" name="J Genomics">
        <title>The Draft Genome of a Hydrogen-producing Cyanobacterium, Arthrospira platensis NIES-46.</title>
        <authorList>
            <person name="Suzuki S."/>
            <person name="Yamaguchi H."/>
            <person name="Kawachi M."/>
        </authorList>
    </citation>
    <scope>NUCLEOTIDE SEQUENCE [LARGE SCALE GENOMIC DNA]</scope>
    <source>
        <strain evidence="1 2">NIES-46</strain>
    </source>
</reference>